<dbReference type="AlphaFoldDB" id="A0A2T3A0U2"/>
<organism evidence="5 6">
    <name type="scientific">Coniella lustricola</name>
    <dbReference type="NCBI Taxonomy" id="2025994"/>
    <lineage>
        <taxon>Eukaryota</taxon>
        <taxon>Fungi</taxon>
        <taxon>Dikarya</taxon>
        <taxon>Ascomycota</taxon>
        <taxon>Pezizomycotina</taxon>
        <taxon>Sordariomycetes</taxon>
        <taxon>Sordariomycetidae</taxon>
        <taxon>Diaporthales</taxon>
        <taxon>Schizoparmaceae</taxon>
        <taxon>Coniella</taxon>
    </lineage>
</organism>
<dbReference type="Proteomes" id="UP000241462">
    <property type="component" value="Unassembled WGS sequence"/>
</dbReference>
<evidence type="ECO:0000256" key="3">
    <source>
        <dbReference type="SAM" id="Phobius"/>
    </source>
</evidence>
<keyword evidence="3" id="KW-0812">Transmembrane</keyword>
<dbReference type="InParanoid" id="A0A2T3A0U2"/>
<sequence>MCCLFVPSCGSVVSTIKPPFLSSLVLVQARARREQRTPLRWERTGQITLILVGQTSRLSSTDCHRCPLGEKIEHKAPRPITCLAGNVYLSCVRKIRCDALANGCTNCTQQRLECYVTDRVTGRTERRGYLQQLEREKTSLLGHIRDLEKLLEDKGIHVRPWQAAAPTSAYTPESPYDLKADQASKDFWPQPGSLWDNKDLKNDGLSLNGFGGQARPVDSHHLGIAQDYTSLSSIDGTRLSILGTTIDVTSFDAPDMDGRSVGSGPMANPVYNKSAESFYSTVSKLSPPVEVSLPPRDEAFNYSEWFFAVIGVFIPVLHKPTYMELLSRLYDDPDFKPSRAELAMVHMLFAMMYYQFGCRDGGDSDKKARFNEISNRHYHWCVDKMWDLLADTSLASVQALVLMATHCRSFPKPGPAFVICSLAWNRAIECNLHRPFLFRNEPTTLENEMRKRAFWSIFTVVVMLYGRLGRPMPIRSEDIDVDLPIAIPDECLTEQGITDPERIGECSWLVGLAGFKLSPLFLEMWNNAHPAQQDPTKYVEAVRRVEQAFQAYQRDLDDQLRADTRKNINIVHATYLESSGYELLMCLRHPSRCATSDPAFLAENYAVCEDMARKLLRTASDLAKLKSLDTTWYQIAVYVAAVFTLLACRWNKRAETTAADLMELKEYMSMGMAVVSEILNYVGMSSCYLLGSIFFFNFTVANANTNL</sequence>
<dbReference type="Pfam" id="PF04082">
    <property type="entry name" value="Fungal_trans"/>
    <property type="match status" value="1"/>
</dbReference>
<keyword evidence="3" id="KW-1133">Transmembrane helix</keyword>
<accession>A0A2T3A0U2</accession>
<feature type="domain" description="Xylanolytic transcriptional activator regulatory" evidence="4">
    <location>
        <begin position="416"/>
        <end position="490"/>
    </location>
</feature>
<dbReference type="InterPro" id="IPR007219">
    <property type="entry name" value="XnlR_reg_dom"/>
</dbReference>
<dbReference type="GO" id="GO:0000981">
    <property type="term" value="F:DNA-binding transcription factor activity, RNA polymerase II-specific"/>
    <property type="evidence" value="ECO:0007669"/>
    <property type="project" value="InterPro"/>
</dbReference>
<dbReference type="GO" id="GO:0006351">
    <property type="term" value="P:DNA-templated transcription"/>
    <property type="evidence" value="ECO:0007669"/>
    <property type="project" value="InterPro"/>
</dbReference>
<dbReference type="CDD" id="cd00067">
    <property type="entry name" value="GAL4"/>
    <property type="match status" value="1"/>
</dbReference>
<evidence type="ECO:0000256" key="2">
    <source>
        <dbReference type="ARBA" id="ARBA00023242"/>
    </source>
</evidence>
<keyword evidence="2" id="KW-0539">Nucleus</keyword>
<dbReference type="GO" id="GO:0003677">
    <property type="term" value="F:DNA binding"/>
    <property type="evidence" value="ECO:0007669"/>
    <property type="project" value="InterPro"/>
</dbReference>
<evidence type="ECO:0000256" key="1">
    <source>
        <dbReference type="ARBA" id="ARBA00022723"/>
    </source>
</evidence>
<keyword evidence="6" id="KW-1185">Reference proteome</keyword>
<dbReference type="InterPro" id="IPR050987">
    <property type="entry name" value="AtrR-like"/>
</dbReference>
<dbReference type="CDD" id="cd12148">
    <property type="entry name" value="fungal_TF_MHR"/>
    <property type="match status" value="1"/>
</dbReference>
<dbReference type="PANTHER" id="PTHR46910">
    <property type="entry name" value="TRANSCRIPTION FACTOR PDR1"/>
    <property type="match status" value="1"/>
</dbReference>
<name>A0A2T3A0U2_9PEZI</name>
<dbReference type="Gene3D" id="4.10.240.10">
    <property type="entry name" value="Zn(2)-C6 fungal-type DNA-binding domain"/>
    <property type="match status" value="1"/>
</dbReference>
<reference evidence="5 6" key="1">
    <citation type="journal article" date="2018" name="Mycol. Prog.">
        <title>Coniella lustricola, a new species from submerged detritus.</title>
        <authorList>
            <person name="Raudabaugh D.B."/>
            <person name="Iturriaga T."/>
            <person name="Carver A."/>
            <person name="Mondo S."/>
            <person name="Pangilinan J."/>
            <person name="Lipzen A."/>
            <person name="He G."/>
            <person name="Amirebrahimi M."/>
            <person name="Grigoriev I.V."/>
            <person name="Miller A.N."/>
        </authorList>
    </citation>
    <scope>NUCLEOTIDE SEQUENCE [LARGE SCALE GENOMIC DNA]</scope>
    <source>
        <strain evidence="5 6">B22-T-1</strain>
    </source>
</reference>
<proteinExistence type="predicted"/>
<dbReference type="GO" id="GO:0008270">
    <property type="term" value="F:zinc ion binding"/>
    <property type="evidence" value="ECO:0007669"/>
    <property type="project" value="InterPro"/>
</dbReference>
<dbReference type="PANTHER" id="PTHR46910:SF4">
    <property type="entry name" value="ZN(2)-C6 FUNGAL-TYPE DOMAIN-CONTAINING PROTEIN"/>
    <property type="match status" value="1"/>
</dbReference>
<keyword evidence="1" id="KW-0479">Metal-binding</keyword>
<dbReference type="InterPro" id="IPR001138">
    <property type="entry name" value="Zn2Cys6_DnaBD"/>
</dbReference>
<dbReference type="STRING" id="2025994.A0A2T3A0U2"/>
<dbReference type="SMART" id="SM00906">
    <property type="entry name" value="Fungal_trans"/>
    <property type="match status" value="1"/>
</dbReference>
<dbReference type="EMBL" id="KZ678520">
    <property type="protein sequence ID" value="PSR80788.1"/>
    <property type="molecule type" value="Genomic_DNA"/>
</dbReference>
<evidence type="ECO:0000313" key="5">
    <source>
        <dbReference type="EMBL" id="PSR80788.1"/>
    </source>
</evidence>
<keyword evidence="3" id="KW-0472">Membrane</keyword>
<feature type="transmembrane region" description="Helical" evidence="3">
    <location>
        <begin position="671"/>
        <end position="698"/>
    </location>
</feature>
<evidence type="ECO:0000313" key="6">
    <source>
        <dbReference type="Proteomes" id="UP000241462"/>
    </source>
</evidence>
<protein>
    <recommendedName>
        <fullName evidence="4">Xylanolytic transcriptional activator regulatory domain-containing protein</fullName>
    </recommendedName>
</protein>
<gene>
    <name evidence="5" type="ORF">BD289DRAFT_54504</name>
</gene>
<feature type="transmembrane region" description="Helical" evidence="3">
    <location>
        <begin position="632"/>
        <end position="650"/>
    </location>
</feature>
<evidence type="ECO:0000259" key="4">
    <source>
        <dbReference type="SMART" id="SM00906"/>
    </source>
</evidence>
<dbReference type="InterPro" id="IPR036864">
    <property type="entry name" value="Zn2-C6_fun-type_DNA-bd_sf"/>
</dbReference>
<dbReference type="OrthoDB" id="4456959at2759"/>